<reference evidence="3" key="1">
    <citation type="submission" date="2015-11" db="EMBL/GenBank/DDBJ databases">
        <title>Genomic diversity of Staphylococcus saprophyticus strains from urinary tract infections, animal surfaces, and fermented foods.</title>
        <authorList>
            <person name="Wolfe B.E."/>
        </authorList>
    </citation>
    <scope>NUCLEOTIDE SEQUENCE [LARGE SCALE GENOMIC DNA]</scope>
    <source>
        <strain evidence="3">738_7</strain>
    </source>
</reference>
<dbReference type="SUPFAM" id="SSF159121">
    <property type="entry name" value="BC4932-like"/>
    <property type="match status" value="1"/>
</dbReference>
<dbReference type="EMBL" id="LNPX01000064">
    <property type="protein sequence ID" value="OEK50974.1"/>
    <property type="molecule type" value="Genomic_DNA"/>
</dbReference>
<dbReference type="Pfam" id="PF06486">
    <property type="entry name" value="DUF1093"/>
    <property type="match status" value="1"/>
</dbReference>
<organism evidence="2 3">
    <name type="scientific">Staphylococcus equorum</name>
    <dbReference type="NCBI Taxonomy" id="246432"/>
    <lineage>
        <taxon>Bacteria</taxon>
        <taxon>Bacillati</taxon>
        <taxon>Bacillota</taxon>
        <taxon>Bacilli</taxon>
        <taxon>Bacillales</taxon>
        <taxon>Staphylococcaceae</taxon>
        <taxon>Staphylococcus</taxon>
    </lineage>
</organism>
<proteinExistence type="predicted"/>
<dbReference type="Proteomes" id="UP000095464">
    <property type="component" value="Unassembled WGS sequence"/>
</dbReference>
<evidence type="ECO:0000313" key="3">
    <source>
        <dbReference type="Proteomes" id="UP000095464"/>
    </source>
</evidence>
<dbReference type="InterPro" id="IPR006542">
    <property type="entry name" value="DUF1093"/>
</dbReference>
<dbReference type="AlphaFoldDB" id="A0AAP7IAF5"/>
<name>A0AAP7IAF5_9STAP</name>
<feature type="signal peptide" evidence="1">
    <location>
        <begin position="1"/>
        <end position="18"/>
    </location>
</feature>
<dbReference type="InterPro" id="IPR036166">
    <property type="entry name" value="YxeA-like_sf"/>
</dbReference>
<protein>
    <recommendedName>
        <fullName evidence="4">YxeA family protein</fullName>
    </recommendedName>
</protein>
<dbReference type="RefSeq" id="WP_002512599.1">
    <property type="nucleotide sequence ID" value="NZ_JARGCC010000001.1"/>
</dbReference>
<evidence type="ECO:0000256" key="1">
    <source>
        <dbReference type="SAM" id="SignalP"/>
    </source>
</evidence>
<evidence type="ECO:0000313" key="2">
    <source>
        <dbReference type="EMBL" id="OEK50974.1"/>
    </source>
</evidence>
<dbReference type="NCBIfam" id="TIGR01655">
    <property type="entry name" value="yxeA_fam"/>
    <property type="match status" value="1"/>
</dbReference>
<gene>
    <name evidence="2" type="ORF">ASS94_14195</name>
</gene>
<comment type="caution">
    <text evidence="2">The sequence shown here is derived from an EMBL/GenBank/DDBJ whole genome shotgun (WGS) entry which is preliminary data.</text>
</comment>
<evidence type="ECO:0008006" key="4">
    <source>
        <dbReference type="Google" id="ProtNLM"/>
    </source>
</evidence>
<sequence length="118" mass="13433">MKKLLIVSVGFAICLLTACSPQTLQTIGSTKYYVKIVDDGEKYKESGYSRYKYNMTGFDENGELKRLSFTAENQVEKESYLKVYYKKDEVITYEEVDADNVPKKAQELLEGKGTKSSL</sequence>
<feature type="chain" id="PRO_5042896512" description="YxeA family protein" evidence="1">
    <location>
        <begin position="19"/>
        <end position="118"/>
    </location>
</feature>
<dbReference type="PANTHER" id="PTHR36433:SF2">
    <property type="entry name" value="YXEA FAMILY PROTEIN"/>
    <property type="match status" value="1"/>
</dbReference>
<dbReference type="PANTHER" id="PTHR36433">
    <property type="entry name" value="HYPOTHETICAL CYTOSOLIC PROTEIN"/>
    <property type="match status" value="1"/>
</dbReference>
<dbReference type="Gene3D" id="2.40.50.480">
    <property type="match status" value="1"/>
</dbReference>
<accession>A0AAP7IAF5</accession>
<keyword evidence="1" id="KW-0732">Signal</keyword>
<dbReference type="PROSITE" id="PS51257">
    <property type="entry name" value="PROKAR_LIPOPROTEIN"/>
    <property type="match status" value="1"/>
</dbReference>